<evidence type="ECO:0000313" key="9">
    <source>
        <dbReference type="Proteomes" id="UP000015104"/>
    </source>
</evidence>
<dbReference type="AlphaFoldDB" id="T1JUI2"/>
<gene>
    <name evidence="8" type="primary">107370921</name>
</gene>
<keyword evidence="2" id="KW-0809">Transit peptide</keyword>
<keyword evidence="3" id="KW-0689">Ribosomal protein</keyword>
<dbReference type="Pfam" id="PF08561">
    <property type="entry name" value="Ribosomal_L37"/>
    <property type="match status" value="1"/>
</dbReference>
<reference evidence="8" key="2">
    <citation type="submission" date="2015-06" db="UniProtKB">
        <authorList>
            <consortium name="EnsemblMetazoa"/>
        </authorList>
    </citation>
    <scope>IDENTIFICATION</scope>
</reference>
<dbReference type="HOGENOM" id="CLU_1257520_0_0_1"/>
<dbReference type="GO" id="GO:0003735">
    <property type="term" value="F:structural constituent of ribosome"/>
    <property type="evidence" value="ECO:0007669"/>
    <property type="project" value="TreeGrafter"/>
</dbReference>
<dbReference type="EnsemblMetazoa" id="tetur02g01040.1">
    <property type="protein sequence ID" value="tetur02g01040.1"/>
    <property type="gene ID" value="tetur02g01040"/>
</dbReference>
<evidence type="ECO:0000256" key="4">
    <source>
        <dbReference type="ARBA" id="ARBA00023128"/>
    </source>
</evidence>
<dbReference type="eggNOG" id="KOG3435">
    <property type="taxonomic scope" value="Eukaryota"/>
</dbReference>
<comment type="similarity">
    <text evidence="6">Belongs to the mitochondrion-specific ribosomal protein mL54 family.</text>
</comment>
<name>T1JUI2_TETUR</name>
<evidence type="ECO:0000256" key="5">
    <source>
        <dbReference type="ARBA" id="ARBA00023274"/>
    </source>
</evidence>
<accession>T1JUI2</accession>
<dbReference type="EMBL" id="CAEY01000779">
    <property type="status" value="NOT_ANNOTATED_CDS"/>
    <property type="molecule type" value="Genomic_DNA"/>
</dbReference>
<comment type="subcellular location">
    <subcellularLocation>
        <location evidence="1">Mitochondrion</location>
    </subcellularLocation>
</comment>
<dbReference type="OMA" id="CGSNIYQ"/>
<dbReference type="OrthoDB" id="10252718at2759"/>
<evidence type="ECO:0000256" key="3">
    <source>
        <dbReference type="ARBA" id="ARBA00022980"/>
    </source>
</evidence>
<evidence type="ECO:0000256" key="2">
    <source>
        <dbReference type="ARBA" id="ARBA00022946"/>
    </source>
</evidence>
<dbReference type="PANTHER" id="PTHR28595:SF1">
    <property type="entry name" value="LARGE RIBOSOMAL SUBUNIT PROTEIN ML54"/>
    <property type="match status" value="1"/>
</dbReference>
<keyword evidence="9" id="KW-1185">Reference proteome</keyword>
<reference evidence="9" key="1">
    <citation type="submission" date="2011-08" db="EMBL/GenBank/DDBJ databases">
        <authorList>
            <person name="Rombauts S."/>
        </authorList>
    </citation>
    <scope>NUCLEOTIDE SEQUENCE</scope>
    <source>
        <strain evidence="9">London</strain>
    </source>
</reference>
<dbReference type="PANTHER" id="PTHR28595">
    <property type="entry name" value="39S RIBOSOMAL PROTEIN L54, MITOCHONDRIAL"/>
    <property type="match status" value="1"/>
</dbReference>
<sequence>MAALKSLFLSSNRCINHISIRLLATQKTSIGKKRFRLPVEQDAERLVNYVCGSNIYQEGEDIKLKDDSEYPDWIWKMKIHSFPKFDDYDPKSKEYWELCEIEHLFRTFRLLSNRPKTSKPTGKIEKDYEERILRARQRAILPEAIDHGYDPKDILEEPVNERIHLRPEESDTVVPYDQFESSMIYEKNFLHKLRTKSSNIKRPFMEIYATRVRFRKPKFI</sequence>
<dbReference type="Proteomes" id="UP000015104">
    <property type="component" value="Unassembled WGS sequence"/>
</dbReference>
<evidence type="ECO:0000256" key="7">
    <source>
        <dbReference type="ARBA" id="ARBA00035179"/>
    </source>
</evidence>
<dbReference type="STRING" id="32264.T1JUI2"/>
<keyword evidence="5" id="KW-0687">Ribonucleoprotein</keyword>
<evidence type="ECO:0000256" key="6">
    <source>
        <dbReference type="ARBA" id="ARBA00033752"/>
    </source>
</evidence>
<dbReference type="KEGG" id="tut:107370921"/>
<dbReference type="InterPro" id="IPR013870">
    <property type="entry name" value="Ribosomal_mL54"/>
</dbReference>
<proteinExistence type="inferred from homology"/>
<dbReference type="GO" id="GO:0005762">
    <property type="term" value="C:mitochondrial large ribosomal subunit"/>
    <property type="evidence" value="ECO:0007669"/>
    <property type="project" value="TreeGrafter"/>
</dbReference>
<evidence type="ECO:0000313" key="8">
    <source>
        <dbReference type="EnsemblMetazoa" id="tetur02g01040.1"/>
    </source>
</evidence>
<protein>
    <recommendedName>
        <fullName evidence="7">Large ribosomal subunit protein mL54</fullName>
    </recommendedName>
</protein>
<organism evidence="8 9">
    <name type="scientific">Tetranychus urticae</name>
    <name type="common">Two-spotted spider mite</name>
    <dbReference type="NCBI Taxonomy" id="32264"/>
    <lineage>
        <taxon>Eukaryota</taxon>
        <taxon>Metazoa</taxon>
        <taxon>Ecdysozoa</taxon>
        <taxon>Arthropoda</taxon>
        <taxon>Chelicerata</taxon>
        <taxon>Arachnida</taxon>
        <taxon>Acari</taxon>
        <taxon>Acariformes</taxon>
        <taxon>Trombidiformes</taxon>
        <taxon>Prostigmata</taxon>
        <taxon>Eleutherengona</taxon>
        <taxon>Raphignathae</taxon>
        <taxon>Tetranychoidea</taxon>
        <taxon>Tetranychidae</taxon>
        <taxon>Tetranychus</taxon>
    </lineage>
</organism>
<evidence type="ECO:0000256" key="1">
    <source>
        <dbReference type="ARBA" id="ARBA00004173"/>
    </source>
</evidence>
<keyword evidence="4" id="KW-0496">Mitochondrion</keyword>